<dbReference type="InterPro" id="IPR051222">
    <property type="entry name" value="PPR/CCM1_RNA-binding"/>
</dbReference>
<evidence type="ECO:0000313" key="4">
    <source>
        <dbReference type="EMBL" id="KAG5182829.1"/>
    </source>
</evidence>
<dbReference type="PANTHER" id="PTHR47942">
    <property type="entry name" value="TETRATRICOPEPTIDE REPEAT (TPR)-LIKE SUPERFAMILY PROTEIN-RELATED"/>
    <property type="match status" value="1"/>
</dbReference>
<evidence type="ECO:0000256" key="2">
    <source>
        <dbReference type="PROSITE-ProRule" id="PRU00708"/>
    </source>
</evidence>
<dbReference type="Pfam" id="PF13041">
    <property type="entry name" value="PPR_2"/>
    <property type="match status" value="1"/>
</dbReference>
<comment type="caution">
    <text evidence="4">The sequence shown here is derived from an EMBL/GenBank/DDBJ whole genome shotgun (WGS) entry which is preliminary data.</text>
</comment>
<dbReference type="InterPro" id="IPR011990">
    <property type="entry name" value="TPR-like_helical_dom_sf"/>
</dbReference>
<gene>
    <name evidence="4" type="ORF">JKP88DRAFT_317251</name>
</gene>
<dbReference type="AlphaFoldDB" id="A0A836CEM5"/>
<feature type="repeat" description="PPR" evidence="2">
    <location>
        <begin position="257"/>
        <end position="291"/>
    </location>
</feature>
<feature type="repeat" description="PPR" evidence="2">
    <location>
        <begin position="124"/>
        <end position="158"/>
    </location>
</feature>
<feature type="domain" description="PROP1-like PPR" evidence="3">
    <location>
        <begin position="17"/>
        <end position="153"/>
    </location>
</feature>
<dbReference type="NCBIfam" id="TIGR00756">
    <property type="entry name" value="PPR"/>
    <property type="match status" value="4"/>
</dbReference>
<dbReference type="InterPro" id="IPR033443">
    <property type="entry name" value="PROP1-like_PPR_dom"/>
</dbReference>
<evidence type="ECO:0000259" key="3">
    <source>
        <dbReference type="Pfam" id="PF17177"/>
    </source>
</evidence>
<organism evidence="4 5">
    <name type="scientific">Tribonema minus</name>
    <dbReference type="NCBI Taxonomy" id="303371"/>
    <lineage>
        <taxon>Eukaryota</taxon>
        <taxon>Sar</taxon>
        <taxon>Stramenopiles</taxon>
        <taxon>Ochrophyta</taxon>
        <taxon>PX clade</taxon>
        <taxon>Xanthophyceae</taxon>
        <taxon>Tribonematales</taxon>
        <taxon>Tribonemataceae</taxon>
        <taxon>Tribonema</taxon>
    </lineage>
</organism>
<keyword evidence="1" id="KW-0677">Repeat</keyword>
<reference evidence="4" key="1">
    <citation type="submission" date="2021-02" db="EMBL/GenBank/DDBJ databases">
        <title>First Annotated Genome of the Yellow-green Alga Tribonema minus.</title>
        <authorList>
            <person name="Mahan K.M."/>
        </authorList>
    </citation>
    <scope>NUCLEOTIDE SEQUENCE</scope>
    <source>
        <strain evidence="4">UTEX B ZZ1240</strain>
    </source>
</reference>
<dbReference type="PANTHER" id="PTHR47942:SF63">
    <property type="entry name" value="PENTATRICOPEPTIDE REPEAT-CONTAINING PROTEIN"/>
    <property type="match status" value="1"/>
</dbReference>
<dbReference type="EMBL" id="JAFCMP010000223">
    <property type="protein sequence ID" value="KAG5182829.1"/>
    <property type="molecule type" value="Genomic_DNA"/>
</dbReference>
<sequence>MEQDGFRWTQVACGAVLVACGKAGRLNDAVQLIDNMRNHRVSPDGRTYLTLIQQCVRNSASTHAGDSRGGSKRALELLQLMKDAGPVPNIRHFTAAIMVCVAERNGISAITIFRMMQHEGIRPDLQSWGALLHAIGRAGQLAEMMACYREMCATGGVQPNLVIMTTLLDNAGKAGEVSIAEGIWSEMRDRQLAPDVKTYNALITCYATAKQPDKVEGVLAERIRSAAVKPDAIMFTRACADFRTVLSTMRPALLLVRPPCMVSLMQAYINNKRLDEAERVIGRMRAAGVEPILGTWRSIIHAGDELGDIKKVDLLYCDALSSKAISPYRPERSRSIKDSAGNTMPLGSVMDLHGLNGATSQAAIRHELRVRRKAAGSLRCGKPLYIITGRGGGFLIAAASDTLKSQVIKHDLHAAQPGIICCAF</sequence>
<dbReference type="OrthoDB" id="185373at2759"/>
<evidence type="ECO:0000313" key="5">
    <source>
        <dbReference type="Proteomes" id="UP000664859"/>
    </source>
</evidence>
<keyword evidence="5" id="KW-1185">Reference proteome</keyword>
<feature type="repeat" description="PPR" evidence="2">
    <location>
        <begin position="9"/>
        <end position="43"/>
    </location>
</feature>
<dbReference type="PROSITE" id="PS51375">
    <property type="entry name" value="PPR"/>
    <property type="match status" value="5"/>
</dbReference>
<evidence type="ECO:0000256" key="1">
    <source>
        <dbReference type="ARBA" id="ARBA00022737"/>
    </source>
</evidence>
<accession>A0A836CEM5</accession>
<dbReference type="Pfam" id="PF17177">
    <property type="entry name" value="PPR_long"/>
    <property type="match status" value="1"/>
</dbReference>
<dbReference type="Pfam" id="PF13812">
    <property type="entry name" value="PPR_3"/>
    <property type="match status" value="1"/>
</dbReference>
<protein>
    <recommendedName>
        <fullName evidence="3">PROP1-like PPR domain-containing protein</fullName>
    </recommendedName>
</protein>
<feature type="repeat" description="PPR" evidence="2">
    <location>
        <begin position="195"/>
        <end position="230"/>
    </location>
</feature>
<dbReference type="Gene3D" id="1.25.40.10">
    <property type="entry name" value="Tetratricopeptide repeat domain"/>
    <property type="match status" value="3"/>
</dbReference>
<feature type="repeat" description="PPR" evidence="2">
    <location>
        <begin position="160"/>
        <end position="194"/>
    </location>
</feature>
<dbReference type="InterPro" id="IPR002885">
    <property type="entry name" value="PPR_rpt"/>
</dbReference>
<dbReference type="Proteomes" id="UP000664859">
    <property type="component" value="Unassembled WGS sequence"/>
</dbReference>
<proteinExistence type="predicted"/>
<name>A0A836CEM5_9STRA</name>
<dbReference type="PROSITE" id="PS51257">
    <property type="entry name" value="PROKAR_LIPOPROTEIN"/>
    <property type="match status" value="1"/>
</dbReference>